<dbReference type="Proteomes" id="UP001239111">
    <property type="component" value="Chromosome 4"/>
</dbReference>
<organism evidence="1 2">
    <name type="scientific">Eretmocerus hayati</name>
    <dbReference type="NCBI Taxonomy" id="131215"/>
    <lineage>
        <taxon>Eukaryota</taxon>
        <taxon>Metazoa</taxon>
        <taxon>Ecdysozoa</taxon>
        <taxon>Arthropoda</taxon>
        <taxon>Hexapoda</taxon>
        <taxon>Insecta</taxon>
        <taxon>Pterygota</taxon>
        <taxon>Neoptera</taxon>
        <taxon>Endopterygota</taxon>
        <taxon>Hymenoptera</taxon>
        <taxon>Apocrita</taxon>
        <taxon>Proctotrupomorpha</taxon>
        <taxon>Chalcidoidea</taxon>
        <taxon>Aphelinidae</taxon>
        <taxon>Aphelininae</taxon>
        <taxon>Eretmocerus</taxon>
    </lineage>
</organism>
<proteinExistence type="predicted"/>
<dbReference type="EMBL" id="CM056744">
    <property type="protein sequence ID" value="KAJ8664357.1"/>
    <property type="molecule type" value="Genomic_DNA"/>
</dbReference>
<reference evidence="1" key="1">
    <citation type="submission" date="2023-04" db="EMBL/GenBank/DDBJ databases">
        <title>A chromosome-level genome assembly of the parasitoid wasp Eretmocerus hayati.</title>
        <authorList>
            <person name="Zhong Y."/>
            <person name="Liu S."/>
            <person name="Liu Y."/>
        </authorList>
    </citation>
    <scope>NUCLEOTIDE SEQUENCE</scope>
    <source>
        <strain evidence="1">ZJU_SS_LIU_2023</strain>
    </source>
</reference>
<name>A0ACC2N055_9HYME</name>
<protein>
    <submittedName>
        <fullName evidence="1">Uncharacterized protein</fullName>
    </submittedName>
</protein>
<keyword evidence="2" id="KW-1185">Reference proteome</keyword>
<evidence type="ECO:0000313" key="1">
    <source>
        <dbReference type="EMBL" id="KAJ8664357.1"/>
    </source>
</evidence>
<accession>A0ACC2N055</accession>
<comment type="caution">
    <text evidence="1">The sequence shown here is derived from an EMBL/GenBank/DDBJ whole genome shotgun (WGS) entry which is preliminary data.</text>
</comment>
<sequence>MSYGKKSDKSVQEHIRNKSALVVDMRSDTVSKPSPAMRRAMAEAEVGDDVYGEDPTVNSLQERAAKLLGKEAAIFVTSGTMGNLIAVMAHCDKRGCEIYCGEDSHIVLHEQGGAAQLGGVTVCPIQNNPDGTFDLARLSKKLKHDRSHEPISRLVACENTLNGKVVPQSWLDDVAAFAKQHQLKLHLDGARLWNASVASGLPAARIVRDFDSVTFCLSKGLGAPAGSLLCGSKIFIEAARRLRKVLGGGMRQSGILAAAGHVAIDEIVPLLKEDHRRARKIAEAVNEAGCKSFKVDLKLTHTNMVLVKVESDKFDAENFVAKLENVNGDEKVMVRALALEKQLARFVTYYEITDEMTDAAIVKILRVMKDLEGNQS</sequence>
<gene>
    <name evidence="1" type="ORF">QAD02_006019</name>
</gene>
<evidence type="ECO:0000313" key="2">
    <source>
        <dbReference type="Proteomes" id="UP001239111"/>
    </source>
</evidence>